<evidence type="ECO:0000256" key="2">
    <source>
        <dbReference type="ARBA" id="ARBA00004489"/>
    </source>
</evidence>
<dbReference type="FunFam" id="3.40.50.300:FF:001146">
    <property type="entry name" value="DNA-binding protein SMUBP-2 isoform X1"/>
    <property type="match status" value="1"/>
</dbReference>
<dbReference type="GO" id="GO:0016787">
    <property type="term" value="F:hydrolase activity"/>
    <property type="evidence" value="ECO:0007669"/>
    <property type="project" value="UniProtKB-KW"/>
</dbReference>
<feature type="compositionally biased region" description="Basic and acidic residues" evidence="32">
    <location>
        <begin position="813"/>
        <end position="832"/>
    </location>
</feature>
<dbReference type="Pfam" id="PF13086">
    <property type="entry name" value="AAA_11"/>
    <property type="match status" value="1"/>
</dbReference>
<organism evidence="35 36">
    <name type="scientific">Poecilia reticulata</name>
    <name type="common">Guppy</name>
    <name type="synonym">Acanthophacelus reticulatus</name>
    <dbReference type="NCBI Taxonomy" id="8081"/>
    <lineage>
        <taxon>Eukaryota</taxon>
        <taxon>Metazoa</taxon>
        <taxon>Chordata</taxon>
        <taxon>Craniata</taxon>
        <taxon>Vertebrata</taxon>
        <taxon>Euteleostomi</taxon>
        <taxon>Actinopterygii</taxon>
        <taxon>Neopterygii</taxon>
        <taxon>Teleostei</taxon>
        <taxon>Neoteleostei</taxon>
        <taxon>Acanthomorphata</taxon>
        <taxon>Ovalentaria</taxon>
        <taxon>Atherinomorphae</taxon>
        <taxon>Cyprinodontiformes</taxon>
        <taxon>Poeciliidae</taxon>
        <taxon>Poeciliinae</taxon>
        <taxon>Poecilia</taxon>
    </lineage>
</organism>
<dbReference type="FunFam" id="2.40.30.270:FF:000001">
    <property type="entry name" value="Immunoglobulin mu DNA-binding protein 2"/>
    <property type="match status" value="1"/>
</dbReference>
<reference evidence="35" key="2">
    <citation type="submission" date="2025-08" db="UniProtKB">
        <authorList>
            <consortium name="Ensembl"/>
        </authorList>
    </citation>
    <scope>IDENTIFICATION</scope>
    <source>
        <strain evidence="35">Guanapo</strain>
    </source>
</reference>
<evidence type="ECO:0000256" key="21">
    <source>
        <dbReference type="ARBA" id="ARBA00023163"/>
    </source>
</evidence>
<comment type="subcellular location">
    <subcellularLocation>
        <location evidence="2">Cell projection</location>
        <location evidence="2">Axon</location>
    </subcellularLocation>
    <subcellularLocation>
        <location evidence="3">Cytoplasm</location>
    </subcellularLocation>
    <subcellularLocation>
        <location evidence="1">Nucleus</location>
    </subcellularLocation>
</comment>
<evidence type="ECO:0000256" key="8">
    <source>
        <dbReference type="ARBA" id="ARBA00022555"/>
    </source>
</evidence>
<evidence type="ECO:0000256" key="4">
    <source>
        <dbReference type="ARBA" id="ARBA00007913"/>
    </source>
</evidence>
<dbReference type="GeneID" id="103466524"/>
<evidence type="ECO:0000256" key="26">
    <source>
        <dbReference type="ARBA" id="ARBA00049390"/>
    </source>
</evidence>
<dbReference type="STRING" id="8081.ENSPREP00000016608"/>
<evidence type="ECO:0000256" key="25">
    <source>
        <dbReference type="ARBA" id="ARBA00048432"/>
    </source>
</evidence>
<sequence>MAVEKFVSKTLELLQEEREAEIEETKIWQENISLKDLQNKGVCLLKLQIGSQSTGLYGRTVIVLEPRKHLGFSSLPSNSFGPGDIVGIYDPSGCIAASQICTGIVTRISQASISVAFDDLKDGASFDSDGLYNLLKLANDVTYKRMKRALNALNGYRTGPASSLIHVLFGDAQPSSHSQSNGFEFFNSELDDSQREAVSFALSQRELAVVHGPPGTGKTTTVVEIILQAVKQGQKVLCCAPSNVAVDNLVERLARCKAKVLRLGHPARLLESIQKHSLDAILAQSDNANIIADIRKDIDKALVGMKKKSEKGERGNFKREIGELRKELKNRETAAIAEILKSADVVLSTNTGACDDGPLKFLPAEHFDWVVIDECAQALESSCWIALLRVRKCILAGDYKQLPPTIKSQTAAAKGLSLSLMERIIETHGDSVVRMLTVQYRMNSAIMEWASKEMYHGRLTAHSSVEKHLLKDLPGVACVEETSTPLLLIDTAGCGLNEREMADEQSKGNQGEVDIVSLHIKSLTEAGVKAKDIAVIAPYNLQVDLLRQKLSARHPGMEIKSVDGFQGREKEAVVLSLVRSNRKGEVGFLAEDRRINVAVTRARRHIAVVCDTQTVGNHAFLKSLVDHMIEVGEVRTAFEYLQDIVPQNYTRDHKDTKTSTSSTSSKQKNRDQAPGKAKEGQKMTSNSTDNTAGSQNHTKSQTSAQKDQKDNKSRYAEIRLQVENFMKDVNMKDLQFPSSFNSHDRLLVHQIAEELGLVHESRGEGGGRCITVSRPVASEPVEEPTQEETQEEEPAPALQSEPPPSHQPSVDLKTLHLERMRREQQKREENVQQKKQQNCNPAAQGTKKSKGKNKMKAGACDIAAAAVPDDDFDALISAVVKADSVCSFVKCKASVLTLGQLCIFCNRQFCLSHHIPEVHGCGDKAKSHARMRISKEGVLYAGSGKKDKSLDPNKKVYLQRKLDSKLKDMASQRKPKNKETDT</sequence>
<dbReference type="PROSITE" id="PS51061">
    <property type="entry name" value="R3H"/>
    <property type="match status" value="1"/>
</dbReference>
<keyword evidence="17" id="KW-0007">Acetylation</keyword>
<evidence type="ECO:0000256" key="30">
    <source>
        <dbReference type="ARBA" id="ARBA00082678"/>
    </source>
</evidence>
<evidence type="ECO:0000256" key="19">
    <source>
        <dbReference type="ARBA" id="ARBA00023125"/>
    </source>
</evidence>
<dbReference type="GO" id="GO:0003677">
    <property type="term" value="F:DNA binding"/>
    <property type="evidence" value="ECO:0007669"/>
    <property type="project" value="UniProtKB-KW"/>
</dbReference>
<dbReference type="SMART" id="SM00393">
    <property type="entry name" value="R3H"/>
    <property type="match status" value="1"/>
</dbReference>
<evidence type="ECO:0000256" key="6">
    <source>
        <dbReference type="ARBA" id="ARBA00012552"/>
    </source>
</evidence>
<evidence type="ECO:0000256" key="17">
    <source>
        <dbReference type="ARBA" id="ARBA00022990"/>
    </source>
</evidence>
<evidence type="ECO:0000256" key="13">
    <source>
        <dbReference type="ARBA" id="ARBA00022806"/>
    </source>
</evidence>
<evidence type="ECO:0000256" key="29">
    <source>
        <dbReference type="ARBA" id="ARBA00074890"/>
    </source>
</evidence>
<dbReference type="RefSeq" id="XP_008410378.1">
    <property type="nucleotide sequence ID" value="XM_008412156.1"/>
</dbReference>
<reference evidence="35" key="3">
    <citation type="submission" date="2025-09" db="UniProtKB">
        <authorList>
            <consortium name="Ensembl"/>
        </authorList>
    </citation>
    <scope>IDENTIFICATION</scope>
    <source>
        <strain evidence="35">Guanapo</strain>
    </source>
</reference>
<keyword evidence="13" id="KW-0347">Helicase</keyword>
<dbReference type="PANTHER" id="PTHR43788">
    <property type="entry name" value="DNA2/NAM7 HELICASE FAMILY MEMBER"/>
    <property type="match status" value="1"/>
</dbReference>
<dbReference type="InterPro" id="IPR000058">
    <property type="entry name" value="Znf_AN1"/>
</dbReference>
<evidence type="ECO:0000259" key="33">
    <source>
        <dbReference type="PROSITE" id="PS51039"/>
    </source>
</evidence>
<proteinExistence type="inferred from homology"/>
<dbReference type="SMART" id="SM00154">
    <property type="entry name" value="ZnF_AN1"/>
    <property type="match status" value="1"/>
</dbReference>
<evidence type="ECO:0000313" key="36">
    <source>
        <dbReference type="Proteomes" id="UP000242638"/>
    </source>
</evidence>
<dbReference type="InterPro" id="IPR014001">
    <property type="entry name" value="Helicase_ATP-bd"/>
</dbReference>
<dbReference type="Gene3D" id="2.40.30.270">
    <property type="match status" value="1"/>
</dbReference>
<feature type="compositionally biased region" description="Polar residues" evidence="32">
    <location>
        <begin position="682"/>
        <end position="705"/>
    </location>
</feature>
<keyword evidence="15" id="KW-0067">ATP-binding</keyword>
<dbReference type="SUPFAM" id="SSF82708">
    <property type="entry name" value="R3H domain"/>
    <property type="match status" value="1"/>
</dbReference>
<dbReference type="GO" id="GO:1990904">
    <property type="term" value="C:ribonucleoprotein complex"/>
    <property type="evidence" value="ECO:0007669"/>
    <property type="project" value="UniProtKB-KW"/>
</dbReference>
<dbReference type="InterPro" id="IPR001374">
    <property type="entry name" value="R3H_dom"/>
</dbReference>
<dbReference type="Pfam" id="PF13087">
    <property type="entry name" value="AAA_12"/>
    <property type="match status" value="1"/>
</dbReference>
<evidence type="ECO:0000256" key="18">
    <source>
        <dbReference type="ARBA" id="ARBA00023015"/>
    </source>
</evidence>
<evidence type="ECO:0000256" key="15">
    <source>
        <dbReference type="ARBA" id="ARBA00022840"/>
    </source>
</evidence>
<evidence type="ECO:0000256" key="28">
    <source>
        <dbReference type="ARBA" id="ARBA00065318"/>
    </source>
</evidence>
<evidence type="ECO:0000259" key="34">
    <source>
        <dbReference type="PROSITE" id="PS51061"/>
    </source>
</evidence>
<dbReference type="PROSITE" id="PS51039">
    <property type="entry name" value="ZF_AN1"/>
    <property type="match status" value="1"/>
</dbReference>
<dbReference type="CDD" id="cd18808">
    <property type="entry name" value="SF1_C_Upf1"/>
    <property type="match status" value="1"/>
</dbReference>
<comment type="similarity">
    <text evidence="4">Belongs to the DNA2/NAM7 helicase family.</text>
</comment>
<evidence type="ECO:0000256" key="5">
    <source>
        <dbReference type="ARBA" id="ARBA00012551"/>
    </source>
</evidence>
<keyword evidence="20" id="KW-0010">Activator</keyword>
<evidence type="ECO:0000256" key="3">
    <source>
        <dbReference type="ARBA" id="ARBA00004496"/>
    </source>
</evidence>
<keyword evidence="7" id="KW-0963">Cytoplasm</keyword>
<feature type="region of interest" description="Disordered" evidence="32">
    <location>
        <begin position="761"/>
        <end position="852"/>
    </location>
</feature>
<dbReference type="GO" id="GO:0005737">
    <property type="term" value="C:cytoplasm"/>
    <property type="evidence" value="ECO:0007669"/>
    <property type="project" value="UniProtKB-SubCell"/>
</dbReference>
<dbReference type="Ensembl" id="ENSPRET00000016788.1">
    <property type="protein sequence ID" value="ENSPREP00000016608.1"/>
    <property type="gene ID" value="ENSPREG00000011223.1"/>
</dbReference>
<evidence type="ECO:0000256" key="9">
    <source>
        <dbReference type="ARBA" id="ARBA00022723"/>
    </source>
</evidence>
<keyword evidence="8" id="KW-0820">tRNA-binding</keyword>
<dbReference type="Gene3D" id="3.30.1370.50">
    <property type="entry name" value="R3H-like domain"/>
    <property type="match status" value="1"/>
</dbReference>
<dbReference type="GO" id="GO:0030424">
    <property type="term" value="C:axon"/>
    <property type="evidence" value="ECO:0007669"/>
    <property type="project" value="UniProtKB-SubCell"/>
</dbReference>
<dbReference type="InterPro" id="IPR041679">
    <property type="entry name" value="DNA2/NAM7-like_C"/>
</dbReference>
<feature type="region of interest" description="Disordered" evidence="32">
    <location>
        <begin position="651"/>
        <end position="712"/>
    </location>
</feature>
<comment type="function">
    <text evidence="27">5' to 3' helicase that unwinds RNA and DNA duplexes in an ATP-dependent reaction. Specific to 5'-phosphorylated single-stranded guanine-rich sequences. May play a role in RNA metabolism, ribosome biogenesis or initiation of translation. May play a role in regulation of transcription. Interacts with tRNA-Tyr.</text>
</comment>
<evidence type="ECO:0000256" key="27">
    <source>
        <dbReference type="ARBA" id="ARBA00060343"/>
    </source>
</evidence>
<evidence type="ECO:0000256" key="1">
    <source>
        <dbReference type="ARBA" id="ARBA00004123"/>
    </source>
</evidence>
<evidence type="ECO:0000313" key="35">
    <source>
        <dbReference type="Ensembl" id="ENSPREP00000016608.1"/>
    </source>
</evidence>
<dbReference type="Pfam" id="PF01428">
    <property type="entry name" value="zf-AN1"/>
    <property type="match status" value="1"/>
</dbReference>
<dbReference type="NCBIfam" id="TIGR00376">
    <property type="entry name" value="IGHMBP2 family helicase"/>
    <property type="match status" value="1"/>
</dbReference>
<dbReference type="InterPro" id="IPR048761">
    <property type="entry name" value="SMUBP-2_HCS1_1B"/>
</dbReference>
<evidence type="ECO:0000256" key="23">
    <source>
        <dbReference type="ARBA" id="ARBA00023273"/>
    </source>
</evidence>
<keyword evidence="12" id="KW-0378">Hydrolase</keyword>
<dbReference type="GO" id="GO:0008270">
    <property type="term" value="F:zinc ion binding"/>
    <property type="evidence" value="ECO:0007669"/>
    <property type="project" value="UniProtKB-KW"/>
</dbReference>
<name>A0A3P9P4H2_POERE</name>
<dbReference type="Bgee" id="ENSPREG00000011223">
    <property type="expression patterns" value="Expressed in caudal fin and 1 other cell type or tissue"/>
</dbReference>
<keyword evidence="19" id="KW-0238">DNA-binding</keyword>
<evidence type="ECO:0000256" key="12">
    <source>
        <dbReference type="ARBA" id="ARBA00022801"/>
    </source>
</evidence>
<dbReference type="EC" id="3.6.4.13" evidence="6"/>
<protein>
    <recommendedName>
        <fullName evidence="29">DNA-binding protein SMUBP-2</fullName>
        <ecNumber evidence="5">3.6.4.12</ecNumber>
        <ecNumber evidence="6">3.6.4.13</ecNumber>
    </recommendedName>
    <alternativeName>
        <fullName evidence="30">ATP-dependent helicase IGHMBP2</fullName>
    </alternativeName>
</protein>
<dbReference type="InterPro" id="IPR035896">
    <property type="entry name" value="AN1-like_Znf"/>
</dbReference>
<evidence type="ECO:0000256" key="14">
    <source>
        <dbReference type="ARBA" id="ARBA00022833"/>
    </source>
</evidence>
<evidence type="ECO:0000256" key="31">
    <source>
        <dbReference type="PROSITE-ProRule" id="PRU00449"/>
    </source>
</evidence>
<dbReference type="InterPro" id="IPR003593">
    <property type="entry name" value="AAA+_ATPase"/>
</dbReference>
<dbReference type="RefSeq" id="XP_008410379.1">
    <property type="nucleotide sequence ID" value="XM_008412157.1"/>
</dbReference>
<dbReference type="InterPro" id="IPR004483">
    <property type="entry name" value="SMUBP-2/Hcs1-like"/>
</dbReference>
<keyword evidence="22" id="KW-0539">Nucleus</keyword>
<dbReference type="Proteomes" id="UP000242638">
    <property type="component" value="Unassembled WGS sequence"/>
</dbReference>
<comment type="subunit">
    <text evidence="28">Homooligomer. Interacts with RUVBL1. Interacts with RUVBL2. Interacts with GTF3C1. Interacts with ABT1. Interacts with ribosomes.</text>
</comment>
<dbReference type="GeneTree" id="ENSGT00930000151035"/>
<dbReference type="FunFam" id="3.30.1370.50:FF:000002">
    <property type="entry name" value="Immunoglobulin mu DNA-binding protein 2"/>
    <property type="match status" value="1"/>
</dbReference>
<evidence type="ECO:0000256" key="24">
    <source>
        <dbReference type="ARBA" id="ARBA00023274"/>
    </source>
</evidence>
<dbReference type="InterPro" id="IPR036867">
    <property type="entry name" value="R3H_dom_sf"/>
</dbReference>
<dbReference type="GO" id="GO:0005634">
    <property type="term" value="C:nucleus"/>
    <property type="evidence" value="ECO:0007669"/>
    <property type="project" value="UniProtKB-SubCell"/>
</dbReference>
<accession>A0A3P9P4H2</accession>
<dbReference type="GO" id="GO:0005524">
    <property type="term" value="F:ATP binding"/>
    <property type="evidence" value="ECO:0007669"/>
    <property type="project" value="UniProtKB-KW"/>
</dbReference>
<dbReference type="GO" id="GO:0000049">
    <property type="term" value="F:tRNA binding"/>
    <property type="evidence" value="ECO:0007669"/>
    <property type="project" value="UniProtKB-KW"/>
</dbReference>
<dbReference type="CDD" id="cd18044">
    <property type="entry name" value="DEXXQc_SMUBP2"/>
    <property type="match status" value="1"/>
</dbReference>
<dbReference type="SMART" id="SM00382">
    <property type="entry name" value="AAA"/>
    <property type="match status" value="1"/>
</dbReference>
<comment type="catalytic activity">
    <reaction evidence="25">
        <text>ATP + H2O = ADP + phosphate + H(+)</text>
        <dbReference type="Rhea" id="RHEA:13065"/>
        <dbReference type="ChEBI" id="CHEBI:15377"/>
        <dbReference type="ChEBI" id="CHEBI:15378"/>
        <dbReference type="ChEBI" id="CHEBI:30616"/>
        <dbReference type="ChEBI" id="CHEBI:43474"/>
        <dbReference type="ChEBI" id="CHEBI:456216"/>
        <dbReference type="EC" id="3.6.4.12"/>
    </reaction>
    <physiologicalReaction direction="left-to-right" evidence="25">
        <dbReference type="Rhea" id="RHEA:13066"/>
    </physiologicalReaction>
</comment>
<keyword evidence="24" id="KW-0687">Ribonucleoprotein</keyword>
<keyword evidence="11 31" id="KW-0863">Zinc-finger</keyword>
<keyword evidence="16" id="KW-0694">RNA-binding</keyword>
<dbReference type="EC" id="3.6.4.12" evidence="5"/>
<feature type="compositionally biased region" description="Basic and acidic residues" evidence="32">
    <location>
        <begin position="668"/>
        <end position="681"/>
    </location>
</feature>
<dbReference type="SMART" id="SM00487">
    <property type="entry name" value="DEXDc"/>
    <property type="match status" value="1"/>
</dbReference>
<keyword evidence="23" id="KW-0966">Cell projection</keyword>
<evidence type="ECO:0000256" key="22">
    <source>
        <dbReference type="ARBA" id="ARBA00023242"/>
    </source>
</evidence>
<dbReference type="AlphaFoldDB" id="A0A3P9P4H2"/>
<keyword evidence="9" id="KW-0479">Metal-binding</keyword>
<dbReference type="Pfam" id="PF21138">
    <property type="entry name" value="SMUBP-2_HCS1_1B"/>
    <property type="match status" value="1"/>
</dbReference>
<feature type="domain" description="R3H" evidence="34">
    <location>
        <begin position="712"/>
        <end position="776"/>
    </location>
</feature>
<dbReference type="GO" id="GO:0003724">
    <property type="term" value="F:RNA helicase activity"/>
    <property type="evidence" value="ECO:0007669"/>
    <property type="project" value="UniProtKB-EC"/>
</dbReference>
<keyword evidence="36" id="KW-1185">Reference proteome</keyword>
<dbReference type="FunFam" id="3.40.50.300:FF:001171">
    <property type="entry name" value="DNA-binding protein SMUBP-2"/>
    <property type="match status" value="1"/>
</dbReference>
<dbReference type="PANTHER" id="PTHR43788:SF8">
    <property type="entry name" value="DNA-BINDING PROTEIN SMUBP-2"/>
    <property type="match status" value="1"/>
</dbReference>
<evidence type="ECO:0000256" key="32">
    <source>
        <dbReference type="SAM" id="MobiDB-lite"/>
    </source>
</evidence>
<feature type="compositionally biased region" description="Acidic residues" evidence="32">
    <location>
        <begin position="780"/>
        <end position="794"/>
    </location>
</feature>
<dbReference type="FunFam" id="4.10.1110.10:FF:000002">
    <property type="entry name" value="Immunoglobulin mu DNA-binding protein 2"/>
    <property type="match status" value="1"/>
</dbReference>
<evidence type="ECO:0000256" key="10">
    <source>
        <dbReference type="ARBA" id="ARBA00022741"/>
    </source>
</evidence>
<dbReference type="InterPro" id="IPR041677">
    <property type="entry name" value="DNA2/NAM7_AAA_11"/>
</dbReference>
<dbReference type="InterPro" id="IPR047187">
    <property type="entry name" value="SF1_C_Upf1"/>
</dbReference>
<reference evidence="36" key="1">
    <citation type="submission" date="2013-11" db="EMBL/GenBank/DDBJ databases">
        <title>The genomic landscape of the Guanapo guppy.</title>
        <authorList>
            <person name="Kuenstner A."/>
            <person name="Dreyer C."/>
        </authorList>
    </citation>
    <scope>NUCLEOTIDE SEQUENCE</scope>
    <source>
        <strain evidence="36">Guanapo</strain>
    </source>
</reference>
<dbReference type="Pfam" id="PF01424">
    <property type="entry name" value="R3H"/>
    <property type="match status" value="1"/>
</dbReference>
<evidence type="ECO:0000256" key="7">
    <source>
        <dbReference type="ARBA" id="ARBA00022490"/>
    </source>
</evidence>
<comment type="catalytic activity">
    <reaction evidence="26">
        <text>ATP + H2O = ADP + phosphate + H(+)</text>
        <dbReference type="Rhea" id="RHEA:13065"/>
        <dbReference type="ChEBI" id="CHEBI:15377"/>
        <dbReference type="ChEBI" id="CHEBI:15378"/>
        <dbReference type="ChEBI" id="CHEBI:30616"/>
        <dbReference type="ChEBI" id="CHEBI:43474"/>
        <dbReference type="ChEBI" id="CHEBI:456216"/>
        <dbReference type="EC" id="3.6.4.13"/>
    </reaction>
    <physiologicalReaction direction="left-to-right" evidence="26">
        <dbReference type="Rhea" id="RHEA:13066"/>
    </physiologicalReaction>
</comment>
<evidence type="ECO:0000256" key="16">
    <source>
        <dbReference type="ARBA" id="ARBA00022884"/>
    </source>
</evidence>
<dbReference type="OrthoDB" id="6513042at2759"/>
<evidence type="ECO:0000256" key="20">
    <source>
        <dbReference type="ARBA" id="ARBA00023159"/>
    </source>
</evidence>
<keyword evidence="10" id="KW-0547">Nucleotide-binding</keyword>
<evidence type="ECO:0000256" key="11">
    <source>
        <dbReference type="ARBA" id="ARBA00022771"/>
    </source>
</evidence>
<dbReference type="Gene3D" id="3.40.50.300">
    <property type="entry name" value="P-loop containing nucleotide triphosphate hydrolases"/>
    <property type="match status" value="2"/>
</dbReference>
<dbReference type="Gene3D" id="4.10.1110.10">
    <property type="entry name" value="AN1-like Zinc finger"/>
    <property type="match status" value="1"/>
</dbReference>
<keyword evidence="21" id="KW-0804">Transcription</keyword>
<keyword evidence="14" id="KW-0862">Zinc</keyword>
<dbReference type="CTD" id="3508"/>
<keyword evidence="18" id="KW-0805">Transcription regulation</keyword>
<dbReference type="InterPro" id="IPR027417">
    <property type="entry name" value="P-loop_NTPase"/>
</dbReference>
<dbReference type="GO" id="GO:0043139">
    <property type="term" value="F:5'-3' DNA helicase activity"/>
    <property type="evidence" value="ECO:0007669"/>
    <property type="project" value="TreeGrafter"/>
</dbReference>
<dbReference type="OMA" id="TIIHGPP"/>
<feature type="domain" description="AN1-type" evidence="33">
    <location>
        <begin position="880"/>
        <end position="929"/>
    </location>
</feature>
<dbReference type="KEGG" id="pret:103466524"/>
<dbReference type="SUPFAM" id="SSF52540">
    <property type="entry name" value="P-loop containing nucleoside triphosphate hydrolases"/>
    <property type="match status" value="1"/>
</dbReference>
<dbReference type="SUPFAM" id="SSF118310">
    <property type="entry name" value="AN1-like Zinc finger"/>
    <property type="match status" value="1"/>
</dbReference>
<dbReference type="InterPro" id="IPR050534">
    <property type="entry name" value="Coronavir_polyprotein_1ab"/>
</dbReference>